<sequence length="61" mass="6300">MTTPRLVSLTALAASLFIVIITVTQANSRTGFTGPQASASACSGGTETHPCVEHAWQAALR</sequence>
<dbReference type="AlphaFoldDB" id="A0A369W207"/>
<dbReference type="Proteomes" id="UP000253759">
    <property type="component" value="Unassembled WGS sequence"/>
</dbReference>
<protein>
    <submittedName>
        <fullName evidence="1">Uncharacterized protein</fullName>
    </submittedName>
</protein>
<evidence type="ECO:0000313" key="1">
    <source>
        <dbReference type="EMBL" id="RDE08716.1"/>
    </source>
</evidence>
<comment type="caution">
    <text evidence="1">The sequence shown here is derived from an EMBL/GenBank/DDBJ whole genome shotgun (WGS) entry which is preliminary data.</text>
</comment>
<dbReference type="RefSeq" id="WP_147276053.1">
    <property type="nucleotide sequence ID" value="NZ_QQNH01000012.1"/>
</dbReference>
<accession>A0A369W207</accession>
<organism evidence="1 2">
    <name type="scientific">Pelagibacterium lacus</name>
    <dbReference type="NCBI Taxonomy" id="2282655"/>
    <lineage>
        <taxon>Bacteria</taxon>
        <taxon>Pseudomonadati</taxon>
        <taxon>Pseudomonadota</taxon>
        <taxon>Alphaproteobacteria</taxon>
        <taxon>Hyphomicrobiales</taxon>
        <taxon>Devosiaceae</taxon>
        <taxon>Pelagibacterium</taxon>
    </lineage>
</organism>
<dbReference type="EMBL" id="QQNH01000012">
    <property type="protein sequence ID" value="RDE08716.1"/>
    <property type="molecule type" value="Genomic_DNA"/>
</dbReference>
<evidence type="ECO:0000313" key="2">
    <source>
        <dbReference type="Proteomes" id="UP000253759"/>
    </source>
</evidence>
<reference evidence="2" key="1">
    <citation type="submission" date="2018-07" db="EMBL/GenBank/DDBJ databases">
        <authorList>
            <person name="Liu B.-T."/>
            <person name="Du Z."/>
        </authorList>
    </citation>
    <scope>NUCLEOTIDE SEQUENCE [LARGE SCALE GENOMIC DNA]</scope>
    <source>
        <strain evidence="2">XYN52</strain>
    </source>
</reference>
<dbReference type="OrthoDB" id="9960059at2"/>
<proteinExistence type="predicted"/>
<keyword evidence="2" id="KW-1185">Reference proteome</keyword>
<name>A0A369W207_9HYPH</name>
<gene>
    <name evidence="1" type="ORF">DVH29_09745</name>
</gene>